<dbReference type="Gene3D" id="3.30.530.20">
    <property type="match status" value="1"/>
</dbReference>
<dbReference type="SUPFAM" id="SSF55961">
    <property type="entry name" value="Bet v1-like"/>
    <property type="match status" value="1"/>
</dbReference>
<dbReference type="EMBL" id="AP025523">
    <property type="protein sequence ID" value="BDE07031.1"/>
    <property type="molecule type" value="Genomic_DNA"/>
</dbReference>
<evidence type="ECO:0000313" key="2">
    <source>
        <dbReference type="EMBL" id="BDE07031.1"/>
    </source>
</evidence>
<sequence>MTITRNAIEIAAPVDVVYRLGADTPRWPEVLPHYRYVRVLEERGDTRTVAMSAWRDIFPVRWVARQTNDPRTPHIAFHHLRGWTRGMDVEWIFEPLAGGTRVTIEHRLAFAFPVAPEWIGRHVVSGYFIHGVAAKTLARVKELAEAAAAR</sequence>
<dbReference type="Pfam" id="PF03364">
    <property type="entry name" value="Polyketide_cyc"/>
    <property type="match status" value="1"/>
</dbReference>
<feature type="domain" description="Coenzyme Q-binding protein COQ10 START" evidence="1">
    <location>
        <begin position="10"/>
        <end position="114"/>
    </location>
</feature>
<reference evidence="2 3" key="1">
    <citation type="journal article" date="2022" name="ISME Commun">
        <title>Vulcanimicrobium alpinus gen. nov. sp. nov., the first cultivated representative of the candidate phylum 'Eremiobacterota', is a metabolically versatile aerobic anoxygenic phototroph.</title>
        <authorList>
            <person name="Yabe S."/>
            <person name="Muto K."/>
            <person name="Abe K."/>
            <person name="Yokota A."/>
            <person name="Staudigel H."/>
            <person name="Tebo B.M."/>
        </authorList>
    </citation>
    <scope>NUCLEOTIDE SEQUENCE [LARGE SCALE GENOMIC DNA]</scope>
    <source>
        <strain evidence="2 3">WC8-2</strain>
    </source>
</reference>
<name>A0AAN2CAF0_UNVUL</name>
<keyword evidence="3" id="KW-1185">Reference proteome</keyword>
<dbReference type="AlphaFoldDB" id="A0AAN2CAF0"/>
<dbReference type="Proteomes" id="UP001317532">
    <property type="component" value="Chromosome"/>
</dbReference>
<organism evidence="2 3">
    <name type="scientific">Vulcanimicrobium alpinum</name>
    <dbReference type="NCBI Taxonomy" id="3016050"/>
    <lineage>
        <taxon>Bacteria</taxon>
        <taxon>Bacillati</taxon>
        <taxon>Vulcanimicrobiota</taxon>
        <taxon>Vulcanimicrobiia</taxon>
        <taxon>Vulcanimicrobiales</taxon>
        <taxon>Vulcanimicrobiaceae</taxon>
        <taxon>Vulcanimicrobium</taxon>
    </lineage>
</organism>
<dbReference type="InterPro" id="IPR005031">
    <property type="entry name" value="COQ10_START"/>
</dbReference>
<protein>
    <recommendedName>
        <fullName evidence="1">Coenzyme Q-binding protein COQ10 START domain-containing protein</fullName>
    </recommendedName>
</protein>
<gene>
    <name evidence="2" type="ORF">WPS_23070</name>
</gene>
<dbReference type="InterPro" id="IPR023393">
    <property type="entry name" value="START-like_dom_sf"/>
</dbReference>
<evidence type="ECO:0000313" key="3">
    <source>
        <dbReference type="Proteomes" id="UP001317532"/>
    </source>
</evidence>
<dbReference type="KEGG" id="vab:WPS_23070"/>
<dbReference type="RefSeq" id="WP_317994649.1">
    <property type="nucleotide sequence ID" value="NZ_AP025523.1"/>
</dbReference>
<accession>A0AAN2CAF0</accession>
<evidence type="ECO:0000259" key="1">
    <source>
        <dbReference type="Pfam" id="PF03364"/>
    </source>
</evidence>
<proteinExistence type="predicted"/>